<dbReference type="VEuPathDB" id="FungiDB:I7I52_06606"/>
<dbReference type="EMBL" id="JAEVHI010000003">
    <property type="protein sequence ID" value="KAG5296081.1"/>
    <property type="molecule type" value="Genomic_DNA"/>
</dbReference>
<name>A0A8H7YRY1_AJECA</name>
<dbReference type="AlphaFoldDB" id="A0A8H7YRY1"/>
<comment type="caution">
    <text evidence="2">The sequence shown here is derived from an EMBL/GenBank/DDBJ whole genome shotgun (WGS) entry which is preliminary data.</text>
</comment>
<evidence type="ECO:0000256" key="1">
    <source>
        <dbReference type="SAM" id="Phobius"/>
    </source>
</evidence>
<dbReference type="Proteomes" id="UP000670092">
    <property type="component" value="Unassembled WGS sequence"/>
</dbReference>
<proteinExistence type="predicted"/>
<evidence type="ECO:0000313" key="3">
    <source>
        <dbReference type="Proteomes" id="UP000670092"/>
    </source>
</evidence>
<keyword evidence="1" id="KW-1133">Transmembrane helix</keyword>
<gene>
    <name evidence="2" type="ORF">I7I52_06606</name>
</gene>
<evidence type="ECO:0000313" key="2">
    <source>
        <dbReference type="EMBL" id="KAG5296081.1"/>
    </source>
</evidence>
<accession>A0A8H7YRY1</accession>
<feature type="transmembrane region" description="Helical" evidence="1">
    <location>
        <begin position="54"/>
        <end position="78"/>
    </location>
</feature>
<keyword evidence="1" id="KW-0472">Membrane</keyword>
<sequence length="84" mass="9850">MIGKSTEEEGEVDMAILQFQGISCLWEWLRLLLEKHRRISRHNTAHRSKERVTAHTRILVLIVMVVVMVVMMVFNYLLVSQITN</sequence>
<organism evidence="2 3">
    <name type="scientific">Ajellomyces capsulatus</name>
    <name type="common">Darling's disease fungus</name>
    <name type="synonym">Histoplasma capsulatum</name>
    <dbReference type="NCBI Taxonomy" id="5037"/>
    <lineage>
        <taxon>Eukaryota</taxon>
        <taxon>Fungi</taxon>
        <taxon>Dikarya</taxon>
        <taxon>Ascomycota</taxon>
        <taxon>Pezizomycotina</taxon>
        <taxon>Eurotiomycetes</taxon>
        <taxon>Eurotiomycetidae</taxon>
        <taxon>Onygenales</taxon>
        <taxon>Ajellomycetaceae</taxon>
        <taxon>Histoplasma</taxon>
    </lineage>
</organism>
<reference evidence="2 3" key="1">
    <citation type="submission" date="2021-01" db="EMBL/GenBank/DDBJ databases">
        <title>Chromosome-level genome assembly of a human fungal pathogen reveals clustering of transcriptionally co-regulated genes.</title>
        <authorList>
            <person name="Voorhies M."/>
            <person name="Cohen S."/>
            <person name="Shea T.P."/>
            <person name="Petrus S."/>
            <person name="Munoz J.F."/>
            <person name="Poplawski S."/>
            <person name="Goldman W.E."/>
            <person name="Michael T."/>
            <person name="Cuomo C.A."/>
            <person name="Sil A."/>
            <person name="Beyhan S."/>
        </authorList>
    </citation>
    <scope>NUCLEOTIDE SEQUENCE [LARGE SCALE GENOMIC DNA]</scope>
    <source>
        <strain evidence="2 3">G184AR</strain>
    </source>
</reference>
<protein>
    <submittedName>
        <fullName evidence="2">Uncharacterized protein</fullName>
    </submittedName>
</protein>
<keyword evidence="1" id="KW-0812">Transmembrane</keyword>